<organism evidence="2 3">
    <name type="scientific">Micromonospora acroterricola</name>
    <dbReference type="NCBI Taxonomy" id="2202421"/>
    <lineage>
        <taxon>Bacteria</taxon>
        <taxon>Bacillati</taxon>
        <taxon>Actinomycetota</taxon>
        <taxon>Actinomycetes</taxon>
        <taxon>Micromonosporales</taxon>
        <taxon>Micromonosporaceae</taxon>
        <taxon>Micromonospora</taxon>
    </lineage>
</organism>
<dbReference type="AlphaFoldDB" id="A0A317DB76"/>
<feature type="region of interest" description="Disordered" evidence="1">
    <location>
        <begin position="92"/>
        <end position="140"/>
    </location>
</feature>
<accession>A0A317DB76</accession>
<sequence>MDQETVERLLGGVVESSTDPRPVVLLLAAVRAAPRPAELAGEGPAVQAYRRALAAPAVPAWPARRPRSLTRFGGRAAVAALALAATGGVALATGTAPRSPHPPTATPPAPGSPPTVSAPAVGEQGTDGPPATTGTVSPAPAPSEMLGLCRAYRAVAGADSAPALDNPVFSGLVAAAGDRQRVADYCVRVLAGATPHGPTDGRPGNVPSRRAETPPPAPDHRPTDTGPDRTRGADERPSRPGGRPT</sequence>
<evidence type="ECO:0000313" key="3">
    <source>
        <dbReference type="Proteomes" id="UP000245410"/>
    </source>
</evidence>
<keyword evidence="3" id="KW-1185">Reference proteome</keyword>
<gene>
    <name evidence="2" type="ORF">DKT68_05475</name>
</gene>
<name>A0A317DB76_9ACTN</name>
<proteinExistence type="predicted"/>
<feature type="compositionally biased region" description="Pro residues" evidence="1">
    <location>
        <begin position="99"/>
        <end position="113"/>
    </location>
</feature>
<dbReference type="EMBL" id="QGKR01000132">
    <property type="protein sequence ID" value="PWR11542.1"/>
    <property type="molecule type" value="Genomic_DNA"/>
</dbReference>
<feature type="region of interest" description="Disordered" evidence="1">
    <location>
        <begin position="192"/>
        <end position="245"/>
    </location>
</feature>
<comment type="caution">
    <text evidence="2">The sequence shown here is derived from an EMBL/GenBank/DDBJ whole genome shotgun (WGS) entry which is preliminary data.</text>
</comment>
<protein>
    <submittedName>
        <fullName evidence="2">Uncharacterized protein</fullName>
    </submittedName>
</protein>
<evidence type="ECO:0000256" key="1">
    <source>
        <dbReference type="SAM" id="MobiDB-lite"/>
    </source>
</evidence>
<evidence type="ECO:0000313" key="2">
    <source>
        <dbReference type="EMBL" id="PWR11542.1"/>
    </source>
</evidence>
<reference evidence="2 3" key="1">
    <citation type="submission" date="2018-05" db="EMBL/GenBank/DDBJ databases">
        <title>Micromonospora atacamensis sp. nov., a novel actinobacteria isolated from high altitude Atacama Desert soil.</title>
        <authorList>
            <person name="Carro L."/>
            <person name="Golinska P."/>
            <person name="Klenk H.-P."/>
            <person name="Goodfellow M."/>
        </authorList>
    </citation>
    <scope>NUCLEOTIDE SEQUENCE [LARGE SCALE GENOMIC DNA]</scope>
    <source>
        <strain evidence="2 3">5R2A7</strain>
    </source>
</reference>
<dbReference type="Proteomes" id="UP000245410">
    <property type="component" value="Unassembled WGS sequence"/>
</dbReference>
<feature type="compositionally biased region" description="Basic and acidic residues" evidence="1">
    <location>
        <begin position="218"/>
        <end position="238"/>
    </location>
</feature>